<dbReference type="CDD" id="cd17574">
    <property type="entry name" value="REC_OmpR"/>
    <property type="match status" value="1"/>
</dbReference>
<keyword evidence="17" id="KW-1185">Reference proteome</keyword>
<dbReference type="AlphaFoldDB" id="A0A1I3K515"/>
<evidence type="ECO:0000259" key="14">
    <source>
        <dbReference type="PROSITE" id="PS50110"/>
    </source>
</evidence>
<dbReference type="GO" id="GO:0000976">
    <property type="term" value="F:transcription cis-regulatory region binding"/>
    <property type="evidence" value="ECO:0007669"/>
    <property type="project" value="TreeGrafter"/>
</dbReference>
<keyword evidence="9" id="KW-0804">Transcription</keyword>
<reference evidence="16 17" key="1">
    <citation type="submission" date="2016-10" db="EMBL/GenBank/DDBJ databases">
        <authorList>
            <person name="de Groot N.N."/>
        </authorList>
    </citation>
    <scope>NUCLEOTIDE SEQUENCE [LARGE SCALE GENOMIC DNA]</scope>
    <source>
        <strain evidence="16 17">DSM 44778</strain>
    </source>
</reference>
<organism evidence="16 17">
    <name type="scientific">Thermoflavimicrobium dichotomicum</name>
    <dbReference type="NCBI Taxonomy" id="46223"/>
    <lineage>
        <taxon>Bacteria</taxon>
        <taxon>Bacillati</taxon>
        <taxon>Bacillota</taxon>
        <taxon>Bacilli</taxon>
        <taxon>Bacillales</taxon>
        <taxon>Thermoactinomycetaceae</taxon>
        <taxon>Thermoflavimicrobium</taxon>
    </lineage>
</organism>
<keyword evidence="2" id="KW-0963">Cytoplasm</keyword>
<dbReference type="SUPFAM" id="SSF46894">
    <property type="entry name" value="C-terminal effector domain of the bipartite response regulators"/>
    <property type="match status" value="1"/>
</dbReference>
<keyword evidence="6" id="KW-0843">Virulence</keyword>
<evidence type="ECO:0000256" key="4">
    <source>
        <dbReference type="ARBA" id="ARBA00023012"/>
    </source>
</evidence>
<comment type="function">
    <text evidence="10">Member of the two-component regulatory system HssS/HssR involved in intracellular heme homeostasis and tempering of staphylococcal virulence. Phosphorylated HssR binds to a direct repeat sequence within hrtAB promoter and activates the expression of hrtAB, an efflux pump, in response to extracellular heme, hemin, hemoglobin or blood.</text>
</comment>
<dbReference type="InterPro" id="IPR001789">
    <property type="entry name" value="Sig_transdc_resp-reg_receiver"/>
</dbReference>
<dbReference type="PANTHER" id="PTHR48111">
    <property type="entry name" value="REGULATOR OF RPOS"/>
    <property type="match status" value="1"/>
</dbReference>
<evidence type="ECO:0000256" key="5">
    <source>
        <dbReference type="ARBA" id="ARBA00023015"/>
    </source>
</evidence>
<gene>
    <name evidence="16" type="ORF">SAMN05421852_101334</name>
</gene>
<dbReference type="InterPro" id="IPR036388">
    <property type="entry name" value="WH-like_DNA-bd_sf"/>
</dbReference>
<dbReference type="CDD" id="cd00383">
    <property type="entry name" value="trans_reg_C"/>
    <property type="match status" value="1"/>
</dbReference>
<feature type="domain" description="OmpR/PhoB-type" evidence="15">
    <location>
        <begin position="124"/>
        <end position="222"/>
    </location>
</feature>
<comment type="subcellular location">
    <subcellularLocation>
        <location evidence="1">Cytoplasm</location>
    </subcellularLocation>
</comment>
<dbReference type="RefSeq" id="WP_093227380.1">
    <property type="nucleotide sequence ID" value="NZ_FORR01000001.1"/>
</dbReference>
<feature type="modified residue" description="4-aspartylphosphate" evidence="12">
    <location>
        <position position="52"/>
    </location>
</feature>
<keyword evidence="4" id="KW-0902">Two-component regulatory system</keyword>
<dbReference type="GO" id="GO:0006355">
    <property type="term" value="P:regulation of DNA-templated transcription"/>
    <property type="evidence" value="ECO:0007669"/>
    <property type="project" value="InterPro"/>
</dbReference>
<evidence type="ECO:0000259" key="15">
    <source>
        <dbReference type="PROSITE" id="PS51755"/>
    </source>
</evidence>
<dbReference type="STRING" id="46223.SAMN05421852_101334"/>
<dbReference type="GO" id="GO:0005829">
    <property type="term" value="C:cytosol"/>
    <property type="evidence" value="ECO:0007669"/>
    <property type="project" value="TreeGrafter"/>
</dbReference>
<dbReference type="GO" id="GO:0000156">
    <property type="term" value="F:phosphorelay response regulator activity"/>
    <property type="evidence" value="ECO:0007669"/>
    <property type="project" value="TreeGrafter"/>
</dbReference>
<evidence type="ECO:0000256" key="2">
    <source>
        <dbReference type="ARBA" id="ARBA00022490"/>
    </source>
</evidence>
<evidence type="ECO:0000256" key="13">
    <source>
        <dbReference type="PROSITE-ProRule" id="PRU01091"/>
    </source>
</evidence>
<dbReference type="Pfam" id="PF00486">
    <property type="entry name" value="Trans_reg_C"/>
    <property type="match status" value="1"/>
</dbReference>
<feature type="DNA-binding region" description="OmpR/PhoB-type" evidence="13">
    <location>
        <begin position="124"/>
        <end position="222"/>
    </location>
</feature>
<dbReference type="EMBL" id="FORR01000001">
    <property type="protein sequence ID" value="SFI67562.1"/>
    <property type="molecule type" value="Genomic_DNA"/>
</dbReference>
<evidence type="ECO:0000256" key="1">
    <source>
        <dbReference type="ARBA" id="ARBA00004496"/>
    </source>
</evidence>
<dbReference type="PROSITE" id="PS51755">
    <property type="entry name" value="OMPR_PHOB"/>
    <property type="match status" value="1"/>
</dbReference>
<dbReference type="Gene3D" id="3.40.50.2300">
    <property type="match status" value="1"/>
</dbReference>
<dbReference type="FunFam" id="1.10.10.10:FF:000018">
    <property type="entry name" value="DNA-binding response regulator ResD"/>
    <property type="match status" value="1"/>
</dbReference>
<dbReference type="SUPFAM" id="SSF52172">
    <property type="entry name" value="CheY-like"/>
    <property type="match status" value="1"/>
</dbReference>
<sequence length="224" mass="26095">MARILVIEDDPHIQRLIKVYLEMEGFEVVQADDGEEALNQMYSQVIDLVILDIMLPYKDGFTICEEIRRSFSIPILMVTAKGERADKVKGFQVGTDDYLVKPFDPVELVMRVKALLRRYQIAFSETISIGEIQLNKREQTVTVAGKSWSLPQKEFQLLFKLVSYPGKTFTRAQLIEQIWGMDYEGDERTVDVHIKRLRQRFKPWADQFMIVTVRGLGYRLEVKK</sequence>
<dbReference type="SMART" id="SM00448">
    <property type="entry name" value="REC"/>
    <property type="match status" value="1"/>
</dbReference>
<dbReference type="Gene3D" id="1.10.10.10">
    <property type="entry name" value="Winged helix-like DNA-binding domain superfamily/Winged helix DNA-binding domain"/>
    <property type="match status" value="1"/>
</dbReference>
<evidence type="ECO:0000256" key="7">
    <source>
        <dbReference type="ARBA" id="ARBA00023125"/>
    </source>
</evidence>
<proteinExistence type="predicted"/>
<name>A0A1I3K515_9BACL</name>
<keyword evidence="5" id="KW-0805">Transcription regulation</keyword>
<protein>
    <recommendedName>
        <fullName evidence="11">Heme response regulator HssR</fullName>
    </recommendedName>
</protein>
<dbReference type="GO" id="GO:0032993">
    <property type="term" value="C:protein-DNA complex"/>
    <property type="evidence" value="ECO:0007669"/>
    <property type="project" value="TreeGrafter"/>
</dbReference>
<evidence type="ECO:0000256" key="10">
    <source>
        <dbReference type="ARBA" id="ARBA00037471"/>
    </source>
</evidence>
<keyword evidence="3 12" id="KW-0597">Phosphoprotein</keyword>
<dbReference type="PANTHER" id="PTHR48111:SF49">
    <property type="entry name" value="HEME RESPONSE REGULATOR HSSR"/>
    <property type="match status" value="1"/>
</dbReference>
<dbReference type="Gene3D" id="6.10.250.690">
    <property type="match status" value="1"/>
</dbReference>
<feature type="domain" description="Response regulatory" evidence="14">
    <location>
        <begin position="3"/>
        <end position="116"/>
    </location>
</feature>
<dbReference type="Pfam" id="PF00072">
    <property type="entry name" value="Response_reg"/>
    <property type="match status" value="1"/>
</dbReference>
<dbReference type="Proteomes" id="UP000199545">
    <property type="component" value="Unassembled WGS sequence"/>
</dbReference>
<dbReference type="InterPro" id="IPR001867">
    <property type="entry name" value="OmpR/PhoB-type_DNA-bd"/>
</dbReference>
<evidence type="ECO:0000256" key="9">
    <source>
        <dbReference type="ARBA" id="ARBA00023163"/>
    </source>
</evidence>
<dbReference type="InterPro" id="IPR016032">
    <property type="entry name" value="Sig_transdc_resp-reg_C-effctor"/>
</dbReference>
<evidence type="ECO:0000256" key="6">
    <source>
        <dbReference type="ARBA" id="ARBA00023026"/>
    </source>
</evidence>
<dbReference type="SMART" id="SM00862">
    <property type="entry name" value="Trans_reg_C"/>
    <property type="match status" value="1"/>
</dbReference>
<dbReference type="PROSITE" id="PS50110">
    <property type="entry name" value="RESPONSE_REGULATORY"/>
    <property type="match status" value="1"/>
</dbReference>
<evidence type="ECO:0000313" key="16">
    <source>
        <dbReference type="EMBL" id="SFI67562.1"/>
    </source>
</evidence>
<evidence type="ECO:0000256" key="11">
    <source>
        <dbReference type="ARBA" id="ARBA00039976"/>
    </source>
</evidence>
<dbReference type="FunFam" id="3.40.50.2300:FF:000001">
    <property type="entry name" value="DNA-binding response regulator PhoB"/>
    <property type="match status" value="1"/>
</dbReference>
<evidence type="ECO:0000256" key="8">
    <source>
        <dbReference type="ARBA" id="ARBA00023159"/>
    </source>
</evidence>
<evidence type="ECO:0000256" key="3">
    <source>
        <dbReference type="ARBA" id="ARBA00022553"/>
    </source>
</evidence>
<keyword evidence="8" id="KW-0010">Activator</keyword>
<accession>A0A1I3K515</accession>
<dbReference type="InterPro" id="IPR039420">
    <property type="entry name" value="WalR-like"/>
</dbReference>
<keyword evidence="7 13" id="KW-0238">DNA-binding</keyword>
<evidence type="ECO:0000313" key="17">
    <source>
        <dbReference type="Proteomes" id="UP000199545"/>
    </source>
</evidence>
<dbReference type="OrthoDB" id="9790442at2"/>
<dbReference type="InterPro" id="IPR011006">
    <property type="entry name" value="CheY-like_superfamily"/>
</dbReference>
<evidence type="ECO:0000256" key="12">
    <source>
        <dbReference type="PROSITE-ProRule" id="PRU00169"/>
    </source>
</evidence>